<dbReference type="CDD" id="cd00452">
    <property type="entry name" value="KDPG_aldolase"/>
    <property type="match status" value="1"/>
</dbReference>
<dbReference type="PANTHER" id="PTHR30246:SF1">
    <property type="entry name" value="2-DEHYDRO-3-DEOXY-6-PHOSPHOGALACTONATE ALDOLASE-RELATED"/>
    <property type="match status" value="1"/>
</dbReference>
<dbReference type="RefSeq" id="WP_271166386.1">
    <property type="nucleotide sequence ID" value="NZ_BSFD01000011.1"/>
</dbReference>
<reference evidence="6" key="2">
    <citation type="submission" date="2023-01" db="EMBL/GenBank/DDBJ databases">
        <authorList>
            <person name="Sun Q."/>
            <person name="Evtushenko L."/>
        </authorList>
    </citation>
    <scope>NUCLEOTIDE SEQUENCE</scope>
    <source>
        <strain evidence="6">VKM B-1499</strain>
    </source>
</reference>
<evidence type="ECO:0000256" key="2">
    <source>
        <dbReference type="ARBA" id="ARBA00006906"/>
    </source>
</evidence>
<dbReference type="Pfam" id="PF01081">
    <property type="entry name" value="Aldolase"/>
    <property type="match status" value="1"/>
</dbReference>
<dbReference type="Gene3D" id="3.20.20.70">
    <property type="entry name" value="Aldolase class I"/>
    <property type="match status" value="1"/>
</dbReference>
<evidence type="ECO:0000256" key="3">
    <source>
        <dbReference type="ARBA" id="ARBA00011233"/>
    </source>
</evidence>
<sequence>MITPTVESLDALPLIAILRGLKPDEAVAVGEAIVAAGFRCLEVPLNSPDPLESIRRLRAALGDRALVGAGTVLTVAAAREVAQAGGQLIISPNTNTDVIRETKSLGLLSLPGFFTPSEAFAALDAGADALKLFPAEVAGTRGLKAVRAVLPAATRVYPVGGVDPDSMGQWLAAGASGFGIGSAVFKPGQSAEEVGRNADAFVSAWTKAASAR</sequence>
<keyword evidence="7" id="KW-1185">Reference proteome</keyword>
<keyword evidence="5" id="KW-0119">Carbohydrate metabolism</keyword>
<reference evidence="6" key="1">
    <citation type="journal article" date="2014" name="Int. J. Syst. Evol. Microbiol.">
        <title>Complete genome of a new Firmicutes species belonging to the dominant human colonic microbiota ('Ruminococcus bicirculans') reveals two chromosomes and a selective capacity to utilize plant glucans.</title>
        <authorList>
            <consortium name="NISC Comparative Sequencing Program"/>
            <person name="Wegmann U."/>
            <person name="Louis P."/>
            <person name="Goesmann A."/>
            <person name="Henrissat B."/>
            <person name="Duncan S.H."/>
            <person name="Flint H.J."/>
        </authorList>
    </citation>
    <scope>NUCLEOTIDE SEQUENCE</scope>
    <source>
        <strain evidence="6">VKM B-1499</strain>
    </source>
</reference>
<organism evidence="6 7">
    <name type="scientific">Brevundimonas intermedia</name>
    <dbReference type="NCBI Taxonomy" id="74315"/>
    <lineage>
        <taxon>Bacteria</taxon>
        <taxon>Pseudomonadati</taxon>
        <taxon>Pseudomonadota</taxon>
        <taxon>Alphaproteobacteria</taxon>
        <taxon>Caulobacterales</taxon>
        <taxon>Caulobacteraceae</taxon>
        <taxon>Brevundimonas</taxon>
    </lineage>
</organism>
<dbReference type="PROSITE" id="PS00160">
    <property type="entry name" value="ALDOLASE_KDPG_KHG_2"/>
    <property type="match status" value="1"/>
</dbReference>
<gene>
    <name evidence="6" type="ORF">GCM10017620_32130</name>
</gene>
<dbReference type="EMBL" id="BSFD01000011">
    <property type="protein sequence ID" value="GLK50239.1"/>
    <property type="molecule type" value="Genomic_DNA"/>
</dbReference>
<accession>A0ABQ5TBN8</accession>
<comment type="subunit">
    <text evidence="3">Homotrimer.</text>
</comment>
<protein>
    <submittedName>
        <fullName evidence="6">2-dehydro-3-deoxy-6-phosphogalactonate aldolase</fullName>
    </submittedName>
</protein>
<comment type="caution">
    <text evidence="6">The sequence shown here is derived from an EMBL/GenBank/DDBJ whole genome shotgun (WGS) entry which is preliminary data.</text>
</comment>
<evidence type="ECO:0000313" key="6">
    <source>
        <dbReference type="EMBL" id="GLK50239.1"/>
    </source>
</evidence>
<dbReference type="InterPro" id="IPR031338">
    <property type="entry name" value="KDPG/KHG_AS_2"/>
</dbReference>
<dbReference type="Proteomes" id="UP001143509">
    <property type="component" value="Unassembled WGS sequence"/>
</dbReference>
<evidence type="ECO:0000256" key="5">
    <source>
        <dbReference type="ARBA" id="ARBA00023277"/>
    </source>
</evidence>
<dbReference type="InterPro" id="IPR000887">
    <property type="entry name" value="Aldlse_KDPG_KHG"/>
</dbReference>
<comment type="pathway">
    <text evidence="1">Carbohydrate acid metabolism.</text>
</comment>
<keyword evidence="4" id="KW-0456">Lyase</keyword>
<dbReference type="SUPFAM" id="SSF51569">
    <property type="entry name" value="Aldolase"/>
    <property type="match status" value="1"/>
</dbReference>
<name>A0ABQ5TBN8_9CAUL</name>
<dbReference type="PANTHER" id="PTHR30246">
    <property type="entry name" value="2-KETO-3-DEOXY-6-PHOSPHOGLUCONATE ALDOLASE"/>
    <property type="match status" value="1"/>
</dbReference>
<dbReference type="NCBIfam" id="NF006600">
    <property type="entry name" value="PRK09140.1"/>
    <property type="match status" value="1"/>
</dbReference>
<comment type="similarity">
    <text evidence="2">Belongs to the KHG/KDPG aldolase family.</text>
</comment>
<dbReference type="InterPro" id="IPR013785">
    <property type="entry name" value="Aldolase_TIM"/>
</dbReference>
<evidence type="ECO:0000256" key="4">
    <source>
        <dbReference type="ARBA" id="ARBA00023239"/>
    </source>
</evidence>
<evidence type="ECO:0000256" key="1">
    <source>
        <dbReference type="ARBA" id="ARBA00004761"/>
    </source>
</evidence>
<evidence type="ECO:0000313" key="7">
    <source>
        <dbReference type="Proteomes" id="UP001143509"/>
    </source>
</evidence>
<proteinExistence type="inferred from homology"/>